<gene>
    <name evidence="6" type="ORF">DDE23_09690</name>
</gene>
<organism evidence="6 7">
    <name type="scientific">Pararhodobacter aggregans</name>
    <dbReference type="NCBI Taxonomy" id="404875"/>
    <lineage>
        <taxon>Bacteria</taxon>
        <taxon>Pseudomonadati</taxon>
        <taxon>Pseudomonadota</taxon>
        <taxon>Alphaproteobacteria</taxon>
        <taxon>Rhodobacterales</taxon>
        <taxon>Paracoccaceae</taxon>
        <taxon>Pararhodobacter</taxon>
    </lineage>
</organism>
<dbReference type="GO" id="GO:0000976">
    <property type="term" value="F:transcription cis-regulatory region binding"/>
    <property type="evidence" value="ECO:0007669"/>
    <property type="project" value="TreeGrafter"/>
</dbReference>
<evidence type="ECO:0000313" key="7">
    <source>
        <dbReference type="Proteomes" id="UP000244810"/>
    </source>
</evidence>
<dbReference type="PANTHER" id="PTHR30055:SF151">
    <property type="entry name" value="TRANSCRIPTIONAL REGULATORY PROTEIN"/>
    <property type="match status" value="1"/>
</dbReference>
<dbReference type="Pfam" id="PF00440">
    <property type="entry name" value="TetR_N"/>
    <property type="match status" value="1"/>
</dbReference>
<feature type="domain" description="HTH tetR-type" evidence="5">
    <location>
        <begin position="21"/>
        <end position="81"/>
    </location>
</feature>
<dbReference type="AlphaFoldDB" id="A0A2T7UT74"/>
<evidence type="ECO:0000259" key="5">
    <source>
        <dbReference type="PROSITE" id="PS50977"/>
    </source>
</evidence>
<dbReference type="SUPFAM" id="SSF48498">
    <property type="entry name" value="Tetracyclin repressor-like, C-terminal domain"/>
    <property type="match status" value="1"/>
</dbReference>
<keyword evidence="7" id="KW-1185">Reference proteome</keyword>
<proteinExistence type="predicted"/>
<name>A0A2T7UT74_9RHOB</name>
<dbReference type="Proteomes" id="UP000244810">
    <property type="component" value="Unassembled WGS sequence"/>
</dbReference>
<evidence type="ECO:0000313" key="6">
    <source>
        <dbReference type="EMBL" id="PVE47864.1"/>
    </source>
</evidence>
<dbReference type="InterPro" id="IPR009057">
    <property type="entry name" value="Homeodomain-like_sf"/>
</dbReference>
<feature type="DNA-binding region" description="H-T-H motif" evidence="4">
    <location>
        <begin position="44"/>
        <end position="63"/>
    </location>
</feature>
<sequence length="248" mass="27164">MSDATAQSKNGRLRGRAASVGLTKERIVDVAIAQIDEKGLHAFSMRELARALGVSPNNIYWHVGGTKEDLFGEIAARFTAAVSQSLPRDKPWQDRLRTVFLSYRDAVSDHANVAPLLGAQLKSNGVANLALVEAVLTALHDAGYRGSALRDAFNALIGGLCGFVTMEFAPAPDDKANEWEALFARRVAEIDADRFPFTHAVLPDFMNRIFVLRWENGKHVSYASSFDFLLDLLIEGLSARAPRQSPNP</sequence>
<dbReference type="Gene3D" id="1.10.357.10">
    <property type="entry name" value="Tetracycline Repressor, domain 2"/>
    <property type="match status" value="1"/>
</dbReference>
<evidence type="ECO:0000256" key="4">
    <source>
        <dbReference type="PROSITE-ProRule" id="PRU00335"/>
    </source>
</evidence>
<dbReference type="PROSITE" id="PS50977">
    <property type="entry name" value="HTH_TETR_2"/>
    <property type="match status" value="1"/>
</dbReference>
<keyword evidence="3" id="KW-0804">Transcription</keyword>
<dbReference type="InterPro" id="IPR004111">
    <property type="entry name" value="Repressor_TetR_C"/>
</dbReference>
<comment type="caution">
    <text evidence="6">The sequence shown here is derived from an EMBL/GenBank/DDBJ whole genome shotgun (WGS) entry which is preliminary data.</text>
</comment>
<dbReference type="InterPro" id="IPR050109">
    <property type="entry name" value="HTH-type_TetR-like_transc_reg"/>
</dbReference>
<keyword evidence="1" id="KW-0805">Transcription regulation</keyword>
<protein>
    <submittedName>
        <fullName evidence="6">TetR/AcrR family transcriptional regulator</fullName>
    </submittedName>
</protein>
<dbReference type="InterPro" id="IPR001647">
    <property type="entry name" value="HTH_TetR"/>
</dbReference>
<evidence type="ECO:0000256" key="2">
    <source>
        <dbReference type="ARBA" id="ARBA00023125"/>
    </source>
</evidence>
<dbReference type="RefSeq" id="WP_107751238.1">
    <property type="nucleotide sequence ID" value="NZ_QBKF01000003.1"/>
</dbReference>
<dbReference type="GO" id="GO:0045892">
    <property type="term" value="P:negative regulation of DNA-templated transcription"/>
    <property type="evidence" value="ECO:0007669"/>
    <property type="project" value="InterPro"/>
</dbReference>
<dbReference type="EMBL" id="QDDR01000004">
    <property type="protein sequence ID" value="PVE47864.1"/>
    <property type="molecule type" value="Genomic_DNA"/>
</dbReference>
<dbReference type="InterPro" id="IPR036271">
    <property type="entry name" value="Tet_transcr_reg_TetR-rel_C_sf"/>
</dbReference>
<dbReference type="Gene3D" id="1.10.10.60">
    <property type="entry name" value="Homeodomain-like"/>
    <property type="match status" value="1"/>
</dbReference>
<dbReference type="GO" id="GO:0003700">
    <property type="term" value="F:DNA-binding transcription factor activity"/>
    <property type="evidence" value="ECO:0007669"/>
    <property type="project" value="TreeGrafter"/>
</dbReference>
<accession>A0A2T7UT74</accession>
<keyword evidence="2 4" id="KW-0238">DNA-binding</keyword>
<dbReference type="SUPFAM" id="SSF46689">
    <property type="entry name" value="Homeodomain-like"/>
    <property type="match status" value="1"/>
</dbReference>
<reference evidence="6 7" key="1">
    <citation type="journal article" date="2011" name="Syst. Appl. Microbiol.">
        <title>Defluviimonas denitrificans gen. nov., sp. nov., and Pararhodobacter aggregans gen. nov., sp. nov., non-phototrophic Rhodobacteraceae from the biofilter of a marine aquaculture.</title>
        <authorList>
            <person name="Foesel B.U."/>
            <person name="Drake H.L."/>
            <person name="Schramm A."/>
        </authorList>
    </citation>
    <scope>NUCLEOTIDE SEQUENCE [LARGE SCALE GENOMIC DNA]</scope>
    <source>
        <strain evidence="6 7">D1-19</strain>
    </source>
</reference>
<dbReference type="OrthoDB" id="329481at2"/>
<evidence type="ECO:0000256" key="1">
    <source>
        <dbReference type="ARBA" id="ARBA00023015"/>
    </source>
</evidence>
<dbReference type="Pfam" id="PF02909">
    <property type="entry name" value="TetR_C_1"/>
    <property type="match status" value="1"/>
</dbReference>
<dbReference type="PANTHER" id="PTHR30055">
    <property type="entry name" value="HTH-TYPE TRANSCRIPTIONAL REGULATOR RUTR"/>
    <property type="match status" value="1"/>
</dbReference>
<evidence type="ECO:0000256" key="3">
    <source>
        <dbReference type="ARBA" id="ARBA00023163"/>
    </source>
</evidence>